<proteinExistence type="inferred from homology"/>
<evidence type="ECO:0000256" key="7">
    <source>
        <dbReference type="ARBA" id="ARBA00022692"/>
    </source>
</evidence>
<keyword evidence="7" id="KW-0812">Transmembrane</keyword>
<evidence type="ECO:0000256" key="10">
    <source>
        <dbReference type="ARBA" id="ARBA00022777"/>
    </source>
</evidence>
<dbReference type="PROSITE" id="PS50865">
    <property type="entry name" value="ZF_MYND_2"/>
    <property type="match status" value="1"/>
</dbReference>
<dbReference type="OrthoDB" id="2212237at2759"/>
<name>A0A4Y7Q0Y5_9AGAM</name>
<evidence type="ECO:0000256" key="17">
    <source>
        <dbReference type="ARBA" id="ARBA00048889"/>
    </source>
</evidence>
<keyword evidence="9 18" id="KW-0863">Zinc-finger</keyword>
<evidence type="ECO:0000256" key="9">
    <source>
        <dbReference type="ARBA" id="ARBA00022771"/>
    </source>
</evidence>
<dbReference type="PANTHER" id="PTHR32523:SF8">
    <property type="entry name" value="DOLICHOL KINASE"/>
    <property type="match status" value="1"/>
</dbReference>
<evidence type="ECO:0000313" key="20">
    <source>
        <dbReference type="EMBL" id="TDL20966.1"/>
    </source>
</evidence>
<dbReference type="EC" id="2.7.1.182" evidence="16"/>
<dbReference type="SUPFAM" id="SSF144232">
    <property type="entry name" value="HIT/MYND zinc finger-like"/>
    <property type="match status" value="2"/>
</dbReference>
<evidence type="ECO:0000256" key="12">
    <source>
        <dbReference type="ARBA" id="ARBA00022946"/>
    </source>
</evidence>
<evidence type="ECO:0000256" key="14">
    <source>
        <dbReference type="ARBA" id="ARBA00023136"/>
    </source>
</evidence>
<keyword evidence="6" id="KW-0808">Transferase</keyword>
<dbReference type="InterPro" id="IPR002893">
    <property type="entry name" value="Znf_MYND"/>
</dbReference>
<keyword evidence="13" id="KW-1133">Transmembrane helix</keyword>
<evidence type="ECO:0000256" key="13">
    <source>
        <dbReference type="ARBA" id="ARBA00022989"/>
    </source>
</evidence>
<evidence type="ECO:0000256" key="8">
    <source>
        <dbReference type="ARBA" id="ARBA00022723"/>
    </source>
</evidence>
<dbReference type="PANTHER" id="PTHR32523">
    <property type="entry name" value="PHYTOL KINASE 1, CHLOROPLASTIC"/>
    <property type="match status" value="1"/>
</dbReference>
<feature type="domain" description="MYND-type" evidence="19">
    <location>
        <begin position="8"/>
        <end position="50"/>
    </location>
</feature>
<evidence type="ECO:0000256" key="3">
    <source>
        <dbReference type="ARBA" id="ARBA00010794"/>
    </source>
</evidence>
<comment type="catalytic activity">
    <reaction evidence="17">
        <text>phytol + CTP = phytyl phosphate + CDP + H(+)</text>
        <dbReference type="Rhea" id="RHEA:38055"/>
        <dbReference type="ChEBI" id="CHEBI:15378"/>
        <dbReference type="ChEBI" id="CHEBI:17327"/>
        <dbReference type="ChEBI" id="CHEBI:37563"/>
        <dbReference type="ChEBI" id="CHEBI:58069"/>
        <dbReference type="ChEBI" id="CHEBI:75483"/>
        <dbReference type="EC" id="2.7.1.182"/>
    </reaction>
</comment>
<evidence type="ECO:0000256" key="11">
    <source>
        <dbReference type="ARBA" id="ARBA00022833"/>
    </source>
</evidence>
<comment type="pathway">
    <text evidence="15">Cofactor biosynthesis; tocopherol biosynthesis.</text>
</comment>
<dbReference type="Gene3D" id="6.10.140.2220">
    <property type="match status" value="2"/>
</dbReference>
<dbReference type="Pfam" id="PF01753">
    <property type="entry name" value="zf-MYND"/>
    <property type="match status" value="2"/>
</dbReference>
<dbReference type="PROSITE" id="PS01360">
    <property type="entry name" value="ZF_MYND_1"/>
    <property type="match status" value="1"/>
</dbReference>
<organism evidence="20 21">
    <name type="scientific">Rickenella mellea</name>
    <dbReference type="NCBI Taxonomy" id="50990"/>
    <lineage>
        <taxon>Eukaryota</taxon>
        <taxon>Fungi</taxon>
        <taxon>Dikarya</taxon>
        <taxon>Basidiomycota</taxon>
        <taxon>Agaricomycotina</taxon>
        <taxon>Agaricomycetes</taxon>
        <taxon>Hymenochaetales</taxon>
        <taxon>Rickenellaceae</taxon>
        <taxon>Rickenella</taxon>
    </lineage>
</organism>
<keyword evidence="14" id="KW-0472">Membrane</keyword>
<keyword evidence="4" id="KW-0150">Chloroplast</keyword>
<dbReference type="GO" id="GO:0016020">
    <property type="term" value="C:membrane"/>
    <property type="evidence" value="ECO:0007669"/>
    <property type="project" value="UniProtKB-SubCell"/>
</dbReference>
<evidence type="ECO:0000313" key="21">
    <source>
        <dbReference type="Proteomes" id="UP000294933"/>
    </source>
</evidence>
<evidence type="ECO:0000259" key="19">
    <source>
        <dbReference type="PROSITE" id="PS50865"/>
    </source>
</evidence>
<evidence type="ECO:0000256" key="18">
    <source>
        <dbReference type="PROSITE-ProRule" id="PRU00134"/>
    </source>
</evidence>
<keyword evidence="10" id="KW-0418">Kinase</keyword>
<dbReference type="AlphaFoldDB" id="A0A4Y7Q0Y5"/>
<dbReference type="VEuPathDB" id="FungiDB:BD410DRAFT_322262"/>
<keyword evidence="8" id="KW-0479">Metal-binding</keyword>
<reference evidence="20 21" key="1">
    <citation type="submission" date="2018-06" db="EMBL/GenBank/DDBJ databases">
        <title>A transcriptomic atlas of mushroom development highlights an independent origin of complex multicellularity.</title>
        <authorList>
            <consortium name="DOE Joint Genome Institute"/>
            <person name="Krizsan K."/>
            <person name="Almasi E."/>
            <person name="Merenyi Z."/>
            <person name="Sahu N."/>
            <person name="Viragh M."/>
            <person name="Koszo T."/>
            <person name="Mondo S."/>
            <person name="Kiss B."/>
            <person name="Balint B."/>
            <person name="Kues U."/>
            <person name="Barry K."/>
            <person name="Hegedus J.C."/>
            <person name="Henrissat B."/>
            <person name="Johnson J."/>
            <person name="Lipzen A."/>
            <person name="Ohm R."/>
            <person name="Nagy I."/>
            <person name="Pangilinan J."/>
            <person name="Yan J."/>
            <person name="Xiong Y."/>
            <person name="Grigoriev I.V."/>
            <person name="Hibbett D.S."/>
            <person name="Nagy L.G."/>
        </authorList>
    </citation>
    <scope>NUCLEOTIDE SEQUENCE [LARGE SCALE GENOMIC DNA]</scope>
    <source>
        <strain evidence="20 21">SZMC22713</strain>
    </source>
</reference>
<evidence type="ECO:0000256" key="4">
    <source>
        <dbReference type="ARBA" id="ARBA00022528"/>
    </source>
</evidence>
<dbReference type="GO" id="GO:0008270">
    <property type="term" value="F:zinc ion binding"/>
    <property type="evidence" value="ECO:0007669"/>
    <property type="project" value="UniProtKB-KW"/>
</dbReference>
<keyword evidence="5" id="KW-0934">Plastid</keyword>
<keyword evidence="12" id="KW-0809">Transit peptide</keyword>
<evidence type="ECO:0000256" key="15">
    <source>
        <dbReference type="ARBA" id="ARBA00024015"/>
    </source>
</evidence>
<evidence type="ECO:0000256" key="5">
    <source>
        <dbReference type="ARBA" id="ARBA00022640"/>
    </source>
</evidence>
<accession>A0A4Y7Q0Y5</accession>
<comment type="similarity">
    <text evidence="3">Belongs to the polyprenol kinase family.</text>
</comment>
<sequence length="313" mass="35566">MDTTRKNCSKSGCQKSMLKSDCKVCSVCRKVTYCSRECQKADWPIHKPTCDAGGSLSVPSVTLQIVREAIDRDKELMSDIDMIAAAALQLHNFPERARTHTVILFCRMESGETGPLKDDIRAKLDNWRTADKIPTTFQLSRAEAWPETQLKPPIREKINAEFMAFVNEFFKRGILPSDNVMPFRIVWTFDTPSGNIVTHAVLVYRVFFRQNMASLRHIFDEYAVDGCLNALVNNFNRKLIADPKRMDKLSAIFRNVNSTLERVPLTTPVTIFCTNPACEKPMTKSEGKFCSACKLNMYCSRECQKAHWCADPS</sequence>
<dbReference type="InterPro" id="IPR039606">
    <property type="entry name" value="Phytol/farnesol_kinase"/>
</dbReference>
<evidence type="ECO:0000256" key="16">
    <source>
        <dbReference type="ARBA" id="ARBA00039024"/>
    </source>
</evidence>
<dbReference type="Proteomes" id="UP000294933">
    <property type="component" value="Unassembled WGS sequence"/>
</dbReference>
<protein>
    <recommendedName>
        <fullName evidence="16">phytol kinase</fullName>
        <ecNumber evidence="16">2.7.1.182</ecNumber>
    </recommendedName>
</protein>
<dbReference type="GO" id="GO:0010276">
    <property type="term" value="F:phytol kinase activity"/>
    <property type="evidence" value="ECO:0007669"/>
    <property type="project" value="UniProtKB-EC"/>
</dbReference>
<evidence type="ECO:0000256" key="6">
    <source>
        <dbReference type="ARBA" id="ARBA00022679"/>
    </source>
</evidence>
<comment type="subcellular location">
    <subcellularLocation>
        <location evidence="1">Membrane</location>
        <topology evidence="1">Multi-pass membrane protein</topology>
    </subcellularLocation>
    <subcellularLocation>
        <location evidence="2">Plastid</location>
        <location evidence="2">Chloroplast</location>
    </subcellularLocation>
</comment>
<gene>
    <name evidence="20" type="ORF">BD410DRAFT_322262</name>
</gene>
<evidence type="ECO:0000256" key="1">
    <source>
        <dbReference type="ARBA" id="ARBA00004141"/>
    </source>
</evidence>
<evidence type="ECO:0000256" key="2">
    <source>
        <dbReference type="ARBA" id="ARBA00004229"/>
    </source>
</evidence>
<dbReference type="EMBL" id="ML170184">
    <property type="protein sequence ID" value="TDL20966.1"/>
    <property type="molecule type" value="Genomic_DNA"/>
</dbReference>
<keyword evidence="21" id="KW-1185">Reference proteome</keyword>
<keyword evidence="11" id="KW-0862">Zinc</keyword>